<dbReference type="InterPro" id="IPR036872">
    <property type="entry name" value="CH_dom_sf"/>
</dbReference>
<dbReference type="GeneTree" id="ENSGT00390000008160"/>
<dbReference type="AlphaFoldDB" id="H2V0R2"/>
<dbReference type="Gene3D" id="3.40.50.300">
    <property type="entry name" value="P-loop containing nucleotide triphosphate hydrolases"/>
    <property type="match status" value="1"/>
</dbReference>
<evidence type="ECO:0000259" key="1">
    <source>
        <dbReference type="PROSITE" id="PS50021"/>
    </source>
</evidence>
<dbReference type="Ensembl" id="ENSTRUT00000042936.3">
    <property type="protein sequence ID" value="ENSTRUP00000042792.3"/>
    <property type="gene ID" value="ENSTRUG00000016716.3"/>
</dbReference>
<dbReference type="HOGENOM" id="CLU_015066_0_0_1"/>
<proteinExistence type="predicted"/>
<dbReference type="GO" id="GO:0002177">
    <property type="term" value="C:manchette"/>
    <property type="evidence" value="ECO:0007669"/>
    <property type="project" value="TreeGrafter"/>
</dbReference>
<dbReference type="SUPFAM" id="SSF52540">
    <property type="entry name" value="P-loop containing nucleoside triphosphate hydrolases"/>
    <property type="match status" value="1"/>
</dbReference>
<dbReference type="GO" id="GO:0005737">
    <property type="term" value="C:cytoplasm"/>
    <property type="evidence" value="ECO:0007669"/>
    <property type="project" value="UniProtKB-ARBA"/>
</dbReference>
<reference evidence="2" key="3">
    <citation type="submission" date="2025-09" db="UniProtKB">
        <authorList>
            <consortium name="Ensembl"/>
        </authorList>
    </citation>
    <scope>IDENTIFICATION</scope>
</reference>
<dbReference type="GO" id="GO:0007288">
    <property type="term" value="P:sperm axoneme assembly"/>
    <property type="evidence" value="ECO:0007669"/>
    <property type="project" value="TreeGrafter"/>
</dbReference>
<dbReference type="InterPro" id="IPR010441">
    <property type="entry name" value="CH_2"/>
</dbReference>
<dbReference type="InterPro" id="IPR054517">
    <property type="entry name" value="SPEF2_D5"/>
</dbReference>
<dbReference type="InterPro" id="IPR052634">
    <property type="entry name" value="Sperm_flagellar-bone_growth"/>
</dbReference>
<dbReference type="Pfam" id="PF06294">
    <property type="entry name" value="CH_2"/>
    <property type="match status" value="1"/>
</dbReference>
<dbReference type="InterPro" id="IPR027417">
    <property type="entry name" value="P-loop_NTPase"/>
</dbReference>
<name>H2V0R2_TAKRU</name>
<dbReference type="PANTHER" id="PTHR14919:SF0">
    <property type="entry name" value="SPERM FLAGELLAR PROTEIN 2"/>
    <property type="match status" value="1"/>
</dbReference>
<organism evidence="2 3">
    <name type="scientific">Takifugu rubripes</name>
    <name type="common">Japanese pufferfish</name>
    <name type="synonym">Fugu rubripes</name>
    <dbReference type="NCBI Taxonomy" id="31033"/>
    <lineage>
        <taxon>Eukaryota</taxon>
        <taxon>Metazoa</taxon>
        <taxon>Chordata</taxon>
        <taxon>Craniata</taxon>
        <taxon>Vertebrata</taxon>
        <taxon>Euteleostomi</taxon>
        <taxon>Actinopterygii</taxon>
        <taxon>Neopterygii</taxon>
        <taxon>Teleostei</taxon>
        <taxon>Neoteleostei</taxon>
        <taxon>Acanthomorphata</taxon>
        <taxon>Eupercaria</taxon>
        <taxon>Tetraodontiformes</taxon>
        <taxon>Tetradontoidea</taxon>
        <taxon>Tetraodontidae</taxon>
        <taxon>Takifugu</taxon>
    </lineage>
</organism>
<dbReference type="GO" id="GO:0097225">
    <property type="term" value="C:sperm midpiece"/>
    <property type="evidence" value="ECO:0007669"/>
    <property type="project" value="TreeGrafter"/>
</dbReference>
<dbReference type="Proteomes" id="UP000005226">
    <property type="component" value="Chromosome 21"/>
</dbReference>
<dbReference type="PANTHER" id="PTHR14919">
    <property type="entry name" value="KPL2-RELATED"/>
    <property type="match status" value="1"/>
</dbReference>
<evidence type="ECO:0000313" key="3">
    <source>
        <dbReference type="Proteomes" id="UP000005226"/>
    </source>
</evidence>
<protein>
    <submittedName>
        <fullName evidence="2">Sperm flagellar 2</fullName>
    </submittedName>
</protein>
<dbReference type="STRING" id="31033.ENSTRUP00000061662"/>
<keyword evidence="3" id="KW-1185">Reference proteome</keyword>
<reference evidence="2" key="2">
    <citation type="submission" date="2025-08" db="UniProtKB">
        <authorList>
            <consortium name="Ensembl"/>
        </authorList>
    </citation>
    <scope>IDENTIFICATION</scope>
</reference>
<dbReference type="PROSITE" id="PS50021">
    <property type="entry name" value="CH"/>
    <property type="match status" value="1"/>
</dbReference>
<accession>H2V0R2</accession>
<sequence length="752" mass="87178">MSDILCKWLNEEVRISLAIEPNSLDKNFSNGYLFGEVLFKYQLQKDFNMFTNKDTSVSKLNNFARLEPSLHLLGIPFDTNKAQAIIQEKQGVATHLLYQLYFSLGKKKKAQVRGIMQPTVIAGLHKKDHDICCDVCMDCKVSKLYEEKRQELNARSVVIPPIMNSAQQRRQPKGSNILEIKNTEKVLENTVNSHPSPGAYHLSTNHQDLGVSGKETRITLQSNDKFIRDIRKRLDENAVAREQREKRLQRFMIEQMKAREAQEETRRDEQLVRRLTRQTQHEQRLAAQLLQICRQKEVILENRLFREEQYRQRREKDLQEALEWEAALAQQVKLERVEEMKKELEICKKISAERAQNKYKKHFAICKDIVEQMIDFATKVGEYHQLTENLIPEKQIRVWKEMLLKGLPLYYLNVQKPGFEFFTPLDPVEQKRQDILNDLDYEDYASMVGEWALPNDEGEPLIPLTNNNILGHIVSRLRNFRCQPKVAPSSPPLPPFKLKACVLGKFCSGKTTCLSKISKAHGIYILSADTLIAEALNAYEIGEVSQKALYHSSRYKGHAVTMCTLKYLLYLSRQVPTQSCWILDGFPADVAQAHMLEKALGGICEDPVESITINLVADPNPPKPPSPPAPVLDLVVLLDIPDECVVQRAFSHIGTRREYELKIFLLLYLRLKYNVCFLQRLRAFQEAWPKLEKWFDKKQNILVRVDADADEEELYKRLECVLQRAMMQIPEGQWSLFLCQYVQSLSKLIYVW</sequence>
<dbReference type="Pfam" id="PF22946">
    <property type="entry name" value="SPEF2_D5"/>
    <property type="match status" value="1"/>
</dbReference>
<reference evidence="2 3" key="1">
    <citation type="journal article" date="2011" name="Genome Biol. Evol.">
        <title>Integration of the genetic map and genome assembly of fugu facilitates insights into distinct features of genome evolution in teleosts and mammals.</title>
        <authorList>
            <person name="Kai W."/>
            <person name="Kikuchi K."/>
            <person name="Tohari S."/>
            <person name="Chew A.K."/>
            <person name="Tay A."/>
            <person name="Fujiwara A."/>
            <person name="Hosoya S."/>
            <person name="Suetake H."/>
            <person name="Naruse K."/>
            <person name="Brenner S."/>
            <person name="Suzuki Y."/>
            <person name="Venkatesh B."/>
        </authorList>
    </citation>
    <scope>NUCLEOTIDE SEQUENCE [LARGE SCALE GENOMIC DNA]</scope>
</reference>
<dbReference type="Gene3D" id="1.10.418.10">
    <property type="entry name" value="Calponin-like domain"/>
    <property type="match status" value="1"/>
</dbReference>
<dbReference type="InterPro" id="IPR001715">
    <property type="entry name" value="CH_dom"/>
</dbReference>
<feature type="domain" description="Calponin-homology (CH)" evidence="1">
    <location>
        <begin position="1"/>
        <end position="105"/>
    </location>
</feature>
<evidence type="ECO:0000313" key="2">
    <source>
        <dbReference type="Ensembl" id="ENSTRUP00000042792.3"/>
    </source>
</evidence>